<accession>A0A1U7IS33</accession>
<evidence type="ECO:0000313" key="7">
    <source>
        <dbReference type="EMBL" id="OKH40205.1"/>
    </source>
</evidence>
<dbReference type="GO" id="GO:0005886">
    <property type="term" value="C:plasma membrane"/>
    <property type="evidence" value="ECO:0007669"/>
    <property type="project" value="UniProtKB-SubCell"/>
</dbReference>
<feature type="transmembrane region" description="Helical" evidence="6">
    <location>
        <begin position="149"/>
        <end position="173"/>
    </location>
</feature>
<dbReference type="PANTHER" id="PTHR40277">
    <property type="entry name" value="BLL5419 PROTEIN"/>
    <property type="match status" value="1"/>
</dbReference>
<keyword evidence="2" id="KW-1003">Cell membrane</keyword>
<dbReference type="InterPro" id="IPR022791">
    <property type="entry name" value="L-PG_synthase/AglD"/>
</dbReference>
<dbReference type="PANTHER" id="PTHR40277:SF1">
    <property type="entry name" value="BLL5419 PROTEIN"/>
    <property type="match status" value="1"/>
</dbReference>
<evidence type="ECO:0000256" key="3">
    <source>
        <dbReference type="ARBA" id="ARBA00022692"/>
    </source>
</evidence>
<evidence type="ECO:0000256" key="2">
    <source>
        <dbReference type="ARBA" id="ARBA00022475"/>
    </source>
</evidence>
<gene>
    <name evidence="7" type="ORF">NIES2119_04625</name>
</gene>
<feature type="transmembrane region" description="Helical" evidence="6">
    <location>
        <begin position="285"/>
        <end position="308"/>
    </location>
</feature>
<evidence type="ECO:0000313" key="8">
    <source>
        <dbReference type="Proteomes" id="UP000185860"/>
    </source>
</evidence>
<feature type="transmembrane region" description="Helical" evidence="6">
    <location>
        <begin position="243"/>
        <end position="265"/>
    </location>
</feature>
<feature type="transmembrane region" description="Helical" evidence="6">
    <location>
        <begin position="208"/>
        <end position="231"/>
    </location>
</feature>
<proteinExistence type="predicted"/>
<reference evidence="7 8" key="1">
    <citation type="submission" date="2016-11" db="EMBL/GenBank/DDBJ databases">
        <title>Draft Genome Sequences of Nine Cyanobacterial Strains from Diverse Habitats.</title>
        <authorList>
            <person name="Zhu T."/>
            <person name="Hou S."/>
            <person name="Lu X."/>
            <person name="Hess W.R."/>
        </authorList>
    </citation>
    <scope>NUCLEOTIDE SEQUENCE [LARGE SCALE GENOMIC DNA]</scope>
    <source>
        <strain evidence="7 8">IAM M-71</strain>
    </source>
</reference>
<keyword evidence="5 6" id="KW-0472">Membrane</keyword>
<evidence type="ECO:0000256" key="4">
    <source>
        <dbReference type="ARBA" id="ARBA00022989"/>
    </source>
</evidence>
<feature type="transmembrane region" description="Helical" evidence="6">
    <location>
        <begin position="6"/>
        <end position="25"/>
    </location>
</feature>
<sequence length="326" mass="36950">MKSKLIIIGKISVSFILIAFLLTRIDLIQVWQQLKNLSWQFIVLIMLYYTALQLISCWRWQIVLKSTGHLVAIKTLFSSYFAGMFLNLFLPGSFGGDVYRVYRIAQKTKDTEAALVSVFLERFTGLTALSMLAFCALPFAFVVVERWDIIIIFFITIGVLVGGVLLIVSPKLLIFSERWLQKLRLSYLVARIAKMQVLLIKFTHHRQALFYSISLSFILMLGIVYYHYLIAQQLRISVSYSQLLVFIPIITVITLLPISLGGMGVKEGLWVYLFGRIGLTAEQALLISLTMTILCWLLSLPGGLVLLFDASGLAQVKQKFTLPFEG</sequence>
<evidence type="ECO:0000256" key="5">
    <source>
        <dbReference type="ARBA" id="ARBA00023136"/>
    </source>
</evidence>
<organism evidence="7 8">
    <name type="scientific">[Phormidium ambiguum] IAM M-71</name>
    <dbReference type="NCBI Taxonomy" id="454136"/>
    <lineage>
        <taxon>Bacteria</taxon>
        <taxon>Bacillati</taxon>
        <taxon>Cyanobacteriota</taxon>
        <taxon>Cyanophyceae</taxon>
        <taxon>Oscillatoriophycideae</taxon>
        <taxon>Aerosakkonematales</taxon>
        <taxon>Aerosakkonemataceae</taxon>
        <taxon>Floridanema</taxon>
    </lineage>
</organism>
<dbReference type="EMBL" id="MRCE01000003">
    <property type="protein sequence ID" value="OKH40205.1"/>
    <property type="molecule type" value="Genomic_DNA"/>
</dbReference>
<dbReference type="RefSeq" id="WP_073592268.1">
    <property type="nucleotide sequence ID" value="NZ_MRCE01000003.1"/>
</dbReference>
<keyword evidence="3 6" id="KW-0812">Transmembrane</keyword>
<name>A0A1U7IS33_9CYAN</name>
<dbReference type="OrthoDB" id="5470260at2"/>
<dbReference type="AlphaFoldDB" id="A0A1U7IS33"/>
<feature type="transmembrane region" description="Helical" evidence="6">
    <location>
        <begin position="81"/>
        <end position="102"/>
    </location>
</feature>
<protein>
    <submittedName>
        <fullName evidence="7">Lysylphosphatidylglycerol synthetase</fullName>
    </submittedName>
</protein>
<dbReference type="Proteomes" id="UP000185860">
    <property type="component" value="Unassembled WGS sequence"/>
</dbReference>
<feature type="transmembrane region" description="Helical" evidence="6">
    <location>
        <begin position="123"/>
        <end position="143"/>
    </location>
</feature>
<comment type="caution">
    <text evidence="7">The sequence shown here is derived from an EMBL/GenBank/DDBJ whole genome shotgun (WGS) entry which is preliminary data.</text>
</comment>
<comment type="subcellular location">
    <subcellularLocation>
        <location evidence="1">Cell membrane</location>
        <topology evidence="1">Multi-pass membrane protein</topology>
    </subcellularLocation>
</comment>
<dbReference type="NCBIfam" id="TIGR00374">
    <property type="entry name" value="flippase-like domain"/>
    <property type="match status" value="1"/>
</dbReference>
<evidence type="ECO:0000256" key="6">
    <source>
        <dbReference type="SAM" id="Phobius"/>
    </source>
</evidence>
<dbReference type="Pfam" id="PF03706">
    <property type="entry name" value="LPG_synthase_TM"/>
    <property type="match status" value="1"/>
</dbReference>
<keyword evidence="4 6" id="KW-1133">Transmembrane helix</keyword>
<feature type="transmembrane region" description="Helical" evidence="6">
    <location>
        <begin position="37"/>
        <end position="61"/>
    </location>
</feature>
<dbReference type="STRING" id="454136.NIES2119_04625"/>
<evidence type="ECO:0000256" key="1">
    <source>
        <dbReference type="ARBA" id="ARBA00004651"/>
    </source>
</evidence>